<dbReference type="Gene3D" id="3.20.20.30">
    <property type="entry name" value="Luciferase-like domain"/>
    <property type="match status" value="1"/>
</dbReference>
<organism evidence="4 5">
    <name type="scientific">Georgenia subflava</name>
    <dbReference type="NCBI Taxonomy" id="1622177"/>
    <lineage>
        <taxon>Bacteria</taxon>
        <taxon>Bacillati</taxon>
        <taxon>Actinomycetota</taxon>
        <taxon>Actinomycetes</taxon>
        <taxon>Micrococcales</taxon>
        <taxon>Bogoriellaceae</taxon>
        <taxon>Georgenia</taxon>
    </lineage>
</organism>
<name>A0A6N7EDC4_9MICO</name>
<evidence type="ECO:0000256" key="1">
    <source>
        <dbReference type="ARBA" id="ARBA00007789"/>
    </source>
</evidence>
<dbReference type="GO" id="GO:0005829">
    <property type="term" value="C:cytosol"/>
    <property type="evidence" value="ECO:0007669"/>
    <property type="project" value="TreeGrafter"/>
</dbReference>
<evidence type="ECO:0000256" key="2">
    <source>
        <dbReference type="SAM" id="MobiDB-lite"/>
    </source>
</evidence>
<evidence type="ECO:0000313" key="5">
    <source>
        <dbReference type="Proteomes" id="UP000437709"/>
    </source>
</evidence>
<gene>
    <name evidence="4" type="ORF">GB881_05040</name>
</gene>
<dbReference type="PANTHER" id="PTHR30137">
    <property type="entry name" value="LUCIFERASE-LIKE MONOOXYGENASE"/>
    <property type="match status" value="1"/>
</dbReference>
<dbReference type="Proteomes" id="UP000437709">
    <property type="component" value="Unassembled WGS sequence"/>
</dbReference>
<dbReference type="InterPro" id="IPR036661">
    <property type="entry name" value="Luciferase-like_sf"/>
</dbReference>
<dbReference type="RefSeq" id="WP_152194449.1">
    <property type="nucleotide sequence ID" value="NZ_VUKD01000002.1"/>
</dbReference>
<evidence type="ECO:0000259" key="3">
    <source>
        <dbReference type="Pfam" id="PF00296"/>
    </source>
</evidence>
<dbReference type="EMBL" id="WHPC01000011">
    <property type="protein sequence ID" value="MPV36422.1"/>
    <property type="molecule type" value="Genomic_DNA"/>
</dbReference>
<dbReference type="InterPro" id="IPR019949">
    <property type="entry name" value="CmoO-like"/>
</dbReference>
<keyword evidence="5" id="KW-1185">Reference proteome</keyword>
<feature type="region of interest" description="Disordered" evidence="2">
    <location>
        <begin position="1"/>
        <end position="35"/>
    </location>
</feature>
<sequence>MTGAADRPSGHRPVGSLPVPVSLLDRSRTRTDEPPAAALTATVERARRAEQLGFRRFWVAEHHAVPGIASGSPPVLIAAIAARTERIRVGSGGVMLSNHRPLVVAEQARMLAALHPGRIDLGVGRSLGFTAPVREALGVSSYGSDRFGEDLAALQDFLDDAGPVTAMPRAVEPPPVFVLATGAGLVVAAERGLPVVVGGPVLHGDLAPLTDYRRQFRPSRACPKPYVVVSVDIMIAPTAERARELLLPEAWAMVESRATGAFPPLRAEPPTRLTAKQESVVEAQLDQAVYGTSADVLGRLADLVARTGAAEILATTSTYDRSALAEADAALAALQPDR</sequence>
<dbReference type="PANTHER" id="PTHR30137:SF6">
    <property type="entry name" value="LUCIFERASE-LIKE MONOOXYGENASE"/>
    <property type="match status" value="1"/>
</dbReference>
<dbReference type="EC" id="1.-.-.-" evidence="4"/>
<dbReference type="InterPro" id="IPR011251">
    <property type="entry name" value="Luciferase-like_dom"/>
</dbReference>
<dbReference type="InterPro" id="IPR050766">
    <property type="entry name" value="Bact_Lucif_Oxidored"/>
</dbReference>
<keyword evidence="4" id="KW-0560">Oxidoreductase</keyword>
<evidence type="ECO:0000313" key="4">
    <source>
        <dbReference type="EMBL" id="MPV36422.1"/>
    </source>
</evidence>
<comment type="caution">
    <text evidence="4">The sequence shown here is derived from an EMBL/GenBank/DDBJ whole genome shotgun (WGS) entry which is preliminary data.</text>
</comment>
<proteinExistence type="predicted"/>
<comment type="similarity">
    <text evidence="1">To bacterial alkanal monooxygenase alpha and beta chains.</text>
</comment>
<reference evidence="4 5" key="1">
    <citation type="submission" date="2019-10" db="EMBL/GenBank/DDBJ databases">
        <title>Georgenia wutianyii sp. nov. and Georgenia yuyongxinii sp. nov. isolated from plateau pika (Ochotona curzoniae) in the Qinghai-Tibet plateau of China.</title>
        <authorList>
            <person name="Tian Z."/>
        </authorList>
    </citation>
    <scope>NUCLEOTIDE SEQUENCE [LARGE SCALE GENOMIC DNA]</scope>
    <source>
        <strain evidence="4 5">JCM 19765</strain>
    </source>
</reference>
<dbReference type="NCBIfam" id="TIGR03558">
    <property type="entry name" value="oxido_grp_1"/>
    <property type="match status" value="1"/>
</dbReference>
<feature type="domain" description="Luciferase-like" evidence="3">
    <location>
        <begin position="27"/>
        <end position="309"/>
    </location>
</feature>
<dbReference type="GO" id="GO:0016705">
    <property type="term" value="F:oxidoreductase activity, acting on paired donors, with incorporation or reduction of molecular oxygen"/>
    <property type="evidence" value="ECO:0007669"/>
    <property type="project" value="InterPro"/>
</dbReference>
<dbReference type="AlphaFoldDB" id="A0A6N7EDC4"/>
<dbReference type="OrthoDB" id="9780518at2"/>
<dbReference type="SUPFAM" id="SSF51679">
    <property type="entry name" value="Bacterial luciferase-like"/>
    <property type="match status" value="1"/>
</dbReference>
<dbReference type="Pfam" id="PF00296">
    <property type="entry name" value="Bac_luciferase"/>
    <property type="match status" value="1"/>
</dbReference>
<protein>
    <submittedName>
        <fullName evidence="4">MsnO8 family LLM class oxidoreductase</fullName>
        <ecNumber evidence="4">1.-.-.-</ecNumber>
    </submittedName>
</protein>
<accession>A0A6N7EDC4</accession>